<evidence type="ECO:0000256" key="2">
    <source>
        <dbReference type="ARBA" id="ARBA00007453"/>
    </source>
</evidence>
<comment type="caution">
    <text evidence="8">The sequence shown here is derived from an EMBL/GenBank/DDBJ whole genome shotgun (WGS) entry which is preliminary data.</text>
</comment>
<evidence type="ECO:0000259" key="5">
    <source>
        <dbReference type="Pfam" id="PF03178"/>
    </source>
</evidence>
<gene>
    <name evidence="8" type="ORF">Rhopal_007453-T1</name>
</gene>
<dbReference type="Pfam" id="PF23726">
    <property type="entry name" value="Beta-prop_RSE1_2nd"/>
    <property type="match status" value="1"/>
</dbReference>
<evidence type="ECO:0000259" key="7">
    <source>
        <dbReference type="Pfam" id="PF23726"/>
    </source>
</evidence>
<dbReference type="GO" id="GO:0003676">
    <property type="term" value="F:nucleic acid binding"/>
    <property type="evidence" value="ECO:0007669"/>
    <property type="project" value="InterPro"/>
</dbReference>
<dbReference type="InterPro" id="IPR058543">
    <property type="entry name" value="Beta-prop_RSE1/DDB1/CPSF1_2nd"/>
</dbReference>
<evidence type="ECO:0000313" key="8">
    <source>
        <dbReference type="EMBL" id="GJN94374.1"/>
    </source>
</evidence>
<keyword evidence="4" id="KW-0539">Nucleus</keyword>
<dbReference type="AlphaFoldDB" id="A0AAV5GV21"/>
<dbReference type="InterPro" id="IPR004871">
    <property type="entry name" value="RSE1/DDB1/CPSF1_C"/>
</dbReference>
<evidence type="ECO:0000256" key="1">
    <source>
        <dbReference type="ARBA" id="ARBA00004123"/>
    </source>
</evidence>
<comment type="subcellular location">
    <subcellularLocation>
        <location evidence="1">Nucleus</location>
    </subcellularLocation>
</comment>
<reference evidence="8 9" key="1">
    <citation type="submission" date="2021-12" db="EMBL/GenBank/DDBJ databases">
        <title>High titer production of polyol ester of fatty acids by Rhodotorula paludigena BS15 towards product separation-free biomass refinery.</title>
        <authorList>
            <person name="Mano J."/>
            <person name="Ono H."/>
            <person name="Tanaka T."/>
            <person name="Naito K."/>
            <person name="Sushida H."/>
            <person name="Ike M."/>
            <person name="Tokuyasu K."/>
            <person name="Kitaoka M."/>
        </authorList>
    </citation>
    <scope>NUCLEOTIDE SEQUENCE [LARGE SCALE GENOMIC DNA]</scope>
    <source>
        <strain evidence="8 9">BS15</strain>
    </source>
</reference>
<comment type="similarity">
    <text evidence="2">Belongs to the DDB1 family.</text>
</comment>
<organism evidence="8 9">
    <name type="scientific">Rhodotorula paludigena</name>
    <dbReference type="NCBI Taxonomy" id="86838"/>
    <lineage>
        <taxon>Eukaryota</taxon>
        <taxon>Fungi</taxon>
        <taxon>Dikarya</taxon>
        <taxon>Basidiomycota</taxon>
        <taxon>Pucciniomycotina</taxon>
        <taxon>Microbotryomycetes</taxon>
        <taxon>Sporidiobolales</taxon>
        <taxon>Sporidiobolaceae</taxon>
        <taxon>Rhodotorula</taxon>
    </lineage>
</organism>
<dbReference type="PANTHER" id="PTHR10644">
    <property type="entry name" value="DNA REPAIR/RNA PROCESSING CPSF FAMILY"/>
    <property type="match status" value="1"/>
</dbReference>
<keyword evidence="9" id="KW-1185">Reference proteome</keyword>
<feature type="domain" description="RSE1/DDB1/CPSF1 second beta-propeller" evidence="7">
    <location>
        <begin position="433"/>
        <end position="748"/>
    </location>
</feature>
<evidence type="ECO:0000259" key="6">
    <source>
        <dbReference type="Pfam" id="PF10433"/>
    </source>
</evidence>
<dbReference type="InterPro" id="IPR018846">
    <property type="entry name" value="Beta-prop_RSE1/DDB1/CPSF1_1st"/>
</dbReference>
<dbReference type="Pfam" id="PF10433">
    <property type="entry name" value="Beta-prop_RSE1_1st"/>
    <property type="match status" value="1"/>
</dbReference>
<dbReference type="InterPro" id="IPR011047">
    <property type="entry name" value="Quinoprotein_ADH-like_sf"/>
</dbReference>
<evidence type="ECO:0000313" key="9">
    <source>
        <dbReference type="Proteomes" id="UP001342314"/>
    </source>
</evidence>
<dbReference type="SUPFAM" id="SSF50998">
    <property type="entry name" value="Quinoprotein alcohol dehydrogenase-like"/>
    <property type="match status" value="1"/>
</dbReference>
<dbReference type="EMBL" id="BQKY01000017">
    <property type="protein sequence ID" value="GJN94374.1"/>
    <property type="molecule type" value="Genomic_DNA"/>
</dbReference>
<evidence type="ECO:0000256" key="4">
    <source>
        <dbReference type="ARBA" id="ARBA00023242"/>
    </source>
</evidence>
<feature type="domain" description="RSE1/DDB1/CPSF1 first beta-propeller" evidence="6">
    <location>
        <begin position="15"/>
        <end position="379"/>
    </location>
</feature>
<dbReference type="InterPro" id="IPR015943">
    <property type="entry name" value="WD40/YVTN_repeat-like_dom_sf"/>
</dbReference>
<dbReference type="Proteomes" id="UP001342314">
    <property type="component" value="Unassembled WGS sequence"/>
</dbReference>
<proteinExistence type="inferred from homology"/>
<dbReference type="InterPro" id="IPR050358">
    <property type="entry name" value="RSE1/DDB1/CFT1"/>
</dbReference>
<protein>
    <recommendedName>
        <fullName evidence="3">DNA damage-binding protein 1</fullName>
    </recommendedName>
</protein>
<accession>A0AAV5GV21</accession>
<evidence type="ECO:0000256" key="3">
    <source>
        <dbReference type="ARBA" id="ARBA00014577"/>
    </source>
</evidence>
<dbReference type="GO" id="GO:0005634">
    <property type="term" value="C:nucleus"/>
    <property type="evidence" value="ECO:0007669"/>
    <property type="project" value="UniProtKB-SubCell"/>
</dbReference>
<feature type="domain" description="RSE1/DDB1/CPSF1 C-terminal" evidence="5">
    <location>
        <begin position="801"/>
        <end position="1118"/>
    </location>
</feature>
<dbReference type="Gene3D" id="2.130.10.10">
    <property type="entry name" value="YVTN repeat-like/Quinoprotein amine dehydrogenase"/>
    <property type="match status" value="3"/>
</dbReference>
<dbReference type="Pfam" id="PF03178">
    <property type="entry name" value="CPSF_A"/>
    <property type="match status" value="1"/>
</dbReference>
<dbReference type="Gene3D" id="1.10.150.910">
    <property type="match status" value="1"/>
</dbReference>
<sequence length="1155" mass="121189">MLYVAQTQGPTAQLAALACRFCSPKHDSLVVNKLTRLEISNVADDTLELVAEVPLWSSVAAIQSVHLEGQATASLVVLTTCLRLIVLAADASSSSPAVRTVSSISIAEPFGRLSEYQDILVDPTHKCVAVFAYSGLVRIVPLVDASASSSSSGRRGSRSAANASTATGDIDLSASYNVRLPTLNVHSLAFVPPSHTQRDAFPTLAAVYTDHTGSKILTTYRVLLDEKEFAAAEHWGPERVLADPGSELAIPVAGDDYPGLLVVGEESLSWHAAANTSAADSGKGKGKAVEGASAGTVSQDRFLLGDLYGKLLQVDVKRDSRSAVNALSVQDLGDTTSPTSIVPLSSSHIYLSSRFGDSQLVRLPSSVTSPDAMQDDAADASALQLVESYSSLAPILDCCVVGGEAGSSGYVVTCSGAFKTGSLRVVRRGVGLRELAALELEGVQRLWAIETSANEQLLVIGFFNETRTFRLSRTSPEEGGADDDLDLDIDEIDVPNFRTDAPTLFAGALQGGTLVQVTTQGVTISGGMTWTHESGKKVTAAAAQGEGRGNAIVLALAGGEVVVLEQQDGALAQTRATTFDNDVAALAVGSSSSGQAFAAVALWTTQVVHIVSLPSFEICASQTINSTFLIRSVLLTTFADGSTSLFAGLGDGTLVSYVVDLERGGAFAGSSEKTVALGRRPILLTEFGQGGDRGAFAASDRPTIVSKSRDRLVYSSVNLSDVTAVAPLSSSLFGSTLAVASSTSLTLGRIDTIQQVDVRTVPLDEDEPRRIVHDSQSKTFCVVCARRDVDRQSGEQSTTGVVRLVNEDDFETRATFTLDPNEEAQSVALVAADADTSFFVVGTAVLDPSANEPTEGRLLLIPSDVSDSALRPAGEAKVGGCPYAAVPLGEGFFATAVNSQVAVWSLGASGELAVVATWSGAFIALTLAVTADGHLAVGDALRSITLLRFHRAPQPKLEEVAKDYRSRYMVGVEALADGPPRQLIGAETDLNLFTVEHDPAAGVRNLADAGILAPAGAFHLGELVSRFRHGSLGQLLGDSSGAVQPKLVYTTSAGSIGVVAELDANASRVLSDLERNLRRVVSGTGGLSQEEYRAFKADKATTPSAGFVDGVFVEQFLDLSEDEQERVVQGASEHERLSLARHEVVRLLEEVARVH</sequence>
<name>A0AAV5GV21_9BASI</name>